<evidence type="ECO:0000313" key="2">
    <source>
        <dbReference type="EMBL" id="THV05848.1"/>
    </source>
</evidence>
<evidence type="ECO:0000256" key="1">
    <source>
        <dbReference type="SAM" id="Phobius"/>
    </source>
</evidence>
<keyword evidence="1" id="KW-0472">Membrane</keyword>
<dbReference type="OrthoDB" id="3358017at2759"/>
<sequence length="167" mass="19454">MSSGFGVRILLHSPDCQHKTTLIPEEVLVSCSPAAYYLVFNYIVYSRSKQSIVSSKAHFSRQVSFDHEIFLYTLDILTLFIFFYLIWWPGRYLRCDSISEGLPNYQKVLKDTAYHPSYDYSQSVLQMPTGVKEALRQSVQRYIGRTEEEAKEYVQNLERAGRLIEEC</sequence>
<proteinExistence type="predicted"/>
<keyword evidence="1" id="KW-1133">Transmembrane helix</keyword>
<dbReference type="EMBL" id="ML179046">
    <property type="protein sequence ID" value="THV05848.1"/>
    <property type="molecule type" value="Genomic_DNA"/>
</dbReference>
<keyword evidence="1" id="KW-0812">Transmembrane</keyword>
<dbReference type="AlphaFoldDB" id="A0A4S8MRW1"/>
<keyword evidence="3" id="KW-1185">Reference proteome</keyword>
<reference evidence="2 3" key="1">
    <citation type="journal article" date="2019" name="Nat. Ecol. Evol.">
        <title>Megaphylogeny resolves global patterns of mushroom evolution.</title>
        <authorList>
            <person name="Varga T."/>
            <person name="Krizsan K."/>
            <person name="Foldi C."/>
            <person name="Dima B."/>
            <person name="Sanchez-Garcia M."/>
            <person name="Sanchez-Ramirez S."/>
            <person name="Szollosi G.J."/>
            <person name="Szarkandi J.G."/>
            <person name="Papp V."/>
            <person name="Albert L."/>
            <person name="Andreopoulos W."/>
            <person name="Angelini C."/>
            <person name="Antonin V."/>
            <person name="Barry K.W."/>
            <person name="Bougher N.L."/>
            <person name="Buchanan P."/>
            <person name="Buyck B."/>
            <person name="Bense V."/>
            <person name="Catcheside P."/>
            <person name="Chovatia M."/>
            <person name="Cooper J."/>
            <person name="Damon W."/>
            <person name="Desjardin D."/>
            <person name="Finy P."/>
            <person name="Geml J."/>
            <person name="Haridas S."/>
            <person name="Hughes K."/>
            <person name="Justo A."/>
            <person name="Karasinski D."/>
            <person name="Kautmanova I."/>
            <person name="Kiss B."/>
            <person name="Kocsube S."/>
            <person name="Kotiranta H."/>
            <person name="LaButti K.M."/>
            <person name="Lechner B.E."/>
            <person name="Liimatainen K."/>
            <person name="Lipzen A."/>
            <person name="Lukacs Z."/>
            <person name="Mihaltcheva S."/>
            <person name="Morgado L.N."/>
            <person name="Niskanen T."/>
            <person name="Noordeloos M.E."/>
            <person name="Ohm R.A."/>
            <person name="Ortiz-Santana B."/>
            <person name="Ovrebo C."/>
            <person name="Racz N."/>
            <person name="Riley R."/>
            <person name="Savchenko A."/>
            <person name="Shiryaev A."/>
            <person name="Soop K."/>
            <person name="Spirin V."/>
            <person name="Szebenyi C."/>
            <person name="Tomsovsky M."/>
            <person name="Tulloss R.E."/>
            <person name="Uehling J."/>
            <person name="Grigoriev I.V."/>
            <person name="Vagvolgyi C."/>
            <person name="Papp T."/>
            <person name="Martin F.M."/>
            <person name="Miettinen O."/>
            <person name="Hibbett D.S."/>
            <person name="Nagy L.G."/>
        </authorList>
    </citation>
    <scope>NUCLEOTIDE SEQUENCE [LARGE SCALE GENOMIC DNA]</scope>
    <source>
        <strain evidence="2 3">CBS 962.96</strain>
    </source>
</reference>
<organism evidence="2 3">
    <name type="scientific">Dendrothele bispora (strain CBS 962.96)</name>
    <dbReference type="NCBI Taxonomy" id="1314807"/>
    <lineage>
        <taxon>Eukaryota</taxon>
        <taxon>Fungi</taxon>
        <taxon>Dikarya</taxon>
        <taxon>Basidiomycota</taxon>
        <taxon>Agaricomycotina</taxon>
        <taxon>Agaricomycetes</taxon>
        <taxon>Agaricomycetidae</taxon>
        <taxon>Agaricales</taxon>
        <taxon>Agaricales incertae sedis</taxon>
        <taxon>Dendrothele</taxon>
    </lineage>
</organism>
<dbReference type="Proteomes" id="UP000297245">
    <property type="component" value="Unassembled WGS sequence"/>
</dbReference>
<protein>
    <submittedName>
        <fullName evidence="2">Uncharacterized protein</fullName>
    </submittedName>
</protein>
<evidence type="ECO:0000313" key="3">
    <source>
        <dbReference type="Proteomes" id="UP000297245"/>
    </source>
</evidence>
<accession>A0A4S8MRW1</accession>
<name>A0A4S8MRW1_DENBC</name>
<feature type="transmembrane region" description="Helical" evidence="1">
    <location>
        <begin position="69"/>
        <end position="88"/>
    </location>
</feature>
<gene>
    <name evidence="2" type="ORF">K435DRAFT_849593</name>
</gene>